<gene>
    <name evidence="1" type="ORF">AB675_7940</name>
</gene>
<evidence type="ECO:0008006" key="3">
    <source>
        <dbReference type="Google" id="ProtNLM"/>
    </source>
</evidence>
<proteinExistence type="predicted"/>
<keyword evidence="2" id="KW-1185">Reference proteome</keyword>
<dbReference type="VEuPathDB" id="FungiDB:AB675_7940"/>
<protein>
    <recommendedName>
        <fullName evidence="3">F-box domain-containing protein</fullName>
    </recommendedName>
</protein>
<evidence type="ECO:0000313" key="2">
    <source>
        <dbReference type="Proteomes" id="UP000038010"/>
    </source>
</evidence>
<dbReference type="GeneID" id="28740226"/>
<accession>A0A0N1NZW9</accession>
<comment type="caution">
    <text evidence="1">The sequence shown here is derived from an EMBL/GenBank/DDBJ whole genome shotgun (WGS) entry which is preliminary data.</text>
</comment>
<evidence type="ECO:0000313" key="1">
    <source>
        <dbReference type="EMBL" id="KPI41307.1"/>
    </source>
</evidence>
<dbReference type="EMBL" id="LFJN01000010">
    <property type="protein sequence ID" value="KPI41307.1"/>
    <property type="molecule type" value="Genomic_DNA"/>
</dbReference>
<sequence>MDADCTRAETETLPMSVHVPGDAIPAPGSIEEPPINKLNSDVFEVLLQHLCPIEMICLALTSKAYDRRIKSSKRVARLSQLHDAEGPGTTILQHLESSLPPDMVYCKLRQSIVPIGSLPETHTHPYTAFCKCIITLKWRRLAAWSTNQTLYMQISDVQSRLFKARQNRAFEDGLAAYDQRQLKPHYTSPMSEYEIAIERARIELDLVCEVEERHPRPTPWDLRRAVINRRHELIARMLDLRDARTVIEYRMSGPQG</sequence>
<dbReference type="AlphaFoldDB" id="A0A0N1NZW9"/>
<reference evidence="1 2" key="1">
    <citation type="submission" date="2015-06" db="EMBL/GenBank/DDBJ databases">
        <title>Draft genome of the ant-associated black yeast Phialophora attae CBS 131958.</title>
        <authorList>
            <person name="Moreno L.F."/>
            <person name="Stielow B.J."/>
            <person name="de Hoog S."/>
            <person name="Vicente V.A."/>
            <person name="Weiss V.A."/>
            <person name="de Vries M."/>
            <person name="Cruz L.M."/>
            <person name="Souza E.M."/>
        </authorList>
    </citation>
    <scope>NUCLEOTIDE SEQUENCE [LARGE SCALE GENOMIC DNA]</scope>
    <source>
        <strain evidence="1 2">CBS 131958</strain>
    </source>
</reference>
<dbReference type="Proteomes" id="UP000038010">
    <property type="component" value="Unassembled WGS sequence"/>
</dbReference>
<name>A0A0N1NZW9_9EURO</name>
<dbReference type="RefSeq" id="XP_018001270.1">
    <property type="nucleotide sequence ID" value="XM_018148347.1"/>
</dbReference>
<organism evidence="1 2">
    <name type="scientific">Cyphellophora attinorum</name>
    <dbReference type="NCBI Taxonomy" id="1664694"/>
    <lineage>
        <taxon>Eukaryota</taxon>
        <taxon>Fungi</taxon>
        <taxon>Dikarya</taxon>
        <taxon>Ascomycota</taxon>
        <taxon>Pezizomycotina</taxon>
        <taxon>Eurotiomycetes</taxon>
        <taxon>Chaetothyriomycetidae</taxon>
        <taxon>Chaetothyriales</taxon>
        <taxon>Cyphellophoraceae</taxon>
        <taxon>Cyphellophora</taxon>
    </lineage>
</organism>